<feature type="domain" description="HTH tetR-type" evidence="6">
    <location>
        <begin position="8"/>
        <end position="68"/>
    </location>
</feature>
<dbReference type="SUPFAM" id="SSF46689">
    <property type="entry name" value="Homeodomain-like"/>
    <property type="match status" value="1"/>
</dbReference>
<proteinExistence type="predicted"/>
<sequence>MPKIVDHDQRKVQIAEATWKVIVEEGLEKATVRKVAEKAGLSVGALRHYFATQSELLQFSMELVTDRVNERVQSGSYQGDPVEIAAQALGEVLPLDNERKIEMEVWFVFTARTLVDEKLRELSERTYEEMHDGMLNVLMFLKKVQLLNPDIDVELELNRLHAIIDGMAIHHLLYPDKFTYKNMIDTLKYHIESIVKR</sequence>
<evidence type="ECO:0000256" key="4">
    <source>
        <dbReference type="ARBA" id="ARBA00023163"/>
    </source>
</evidence>
<dbReference type="InterPro" id="IPR039538">
    <property type="entry name" value="BetI_C"/>
</dbReference>
<dbReference type="SUPFAM" id="SSF48498">
    <property type="entry name" value="Tetracyclin repressor-like, C-terminal domain"/>
    <property type="match status" value="1"/>
</dbReference>
<feature type="DNA-binding region" description="H-T-H motif" evidence="5">
    <location>
        <begin position="31"/>
        <end position="50"/>
    </location>
</feature>
<name>A0ABV8WTE5_9BACI</name>
<keyword evidence="4" id="KW-0804">Transcription</keyword>
<evidence type="ECO:0000313" key="8">
    <source>
        <dbReference type="Proteomes" id="UP001595882"/>
    </source>
</evidence>
<dbReference type="RefSeq" id="WP_390250559.1">
    <property type="nucleotide sequence ID" value="NZ_JBHSDT010000004.1"/>
</dbReference>
<dbReference type="Pfam" id="PF13977">
    <property type="entry name" value="TetR_C_6"/>
    <property type="match status" value="1"/>
</dbReference>
<dbReference type="Proteomes" id="UP001595882">
    <property type="component" value="Unassembled WGS sequence"/>
</dbReference>
<gene>
    <name evidence="7" type="ORF">ACFOY7_06485</name>
</gene>
<dbReference type="Gene3D" id="1.10.357.10">
    <property type="entry name" value="Tetracycline Repressor, domain 2"/>
    <property type="match status" value="1"/>
</dbReference>
<dbReference type="PRINTS" id="PR00455">
    <property type="entry name" value="HTHTETR"/>
</dbReference>
<dbReference type="InterPro" id="IPR036271">
    <property type="entry name" value="Tet_transcr_reg_TetR-rel_C_sf"/>
</dbReference>
<dbReference type="PROSITE" id="PS01081">
    <property type="entry name" value="HTH_TETR_1"/>
    <property type="match status" value="1"/>
</dbReference>
<keyword evidence="1" id="KW-0678">Repressor</keyword>
<dbReference type="InterPro" id="IPR009057">
    <property type="entry name" value="Homeodomain-like_sf"/>
</dbReference>
<comment type="caution">
    <text evidence="7">The sequence shown here is derived from an EMBL/GenBank/DDBJ whole genome shotgun (WGS) entry which is preliminary data.</text>
</comment>
<reference evidence="8" key="1">
    <citation type="journal article" date="2019" name="Int. J. Syst. Evol. Microbiol.">
        <title>The Global Catalogue of Microorganisms (GCM) 10K type strain sequencing project: providing services to taxonomists for standard genome sequencing and annotation.</title>
        <authorList>
            <consortium name="The Broad Institute Genomics Platform"/>
            <consortium name="The Broad Institute Genome Sequencing Center for Infectious Disease"/>
            <person name="Wu L."/>
            <person name="Ma J."/>
        </authorList>
    </citation>
    <scope>NUCLEOTIDE SEQUENCE [LARGE SCALE GENOMIC DNA]</scope>
    <source>
        <strain evidence="8">CCUG 37865</strain>
    </source>
</reference>
<organism evidence="7 8">
    <name type="scientific">Gracilibacillus xinjiangensis</name>
    <dbReference type="NCBI Taxonomy" id="1193282"/>
    <lineage>
        <taxon>Bacteria</taxon>
        <taxon>Bacillati</taxon>
        <taxon>Bacillota</taxon>
        <taxon>Bacilli</taxon>
        <taxon>Bacillales</taxon>
        <taxon>Bacillaceae</taxon>
        <taxon>Gracilibacillus</taxon>
    </lineage>
</organism>
<dbReference type="PANTHER" id="PTHR43479">
    <property type="entry name" value="ACREF/ENVCD OPERON REPRESSOR-RELATED"/>
    <property type="match status" value="1"/>
</dbReference>
<accession>A0ABV8WTE5</accession>
<evidence type="ECO:0000256" key="1">
    <source>
        <dbReference type="ARBA" id="ARBA00022491"/>
    </source>
</evidence>
<keyword evidence="8" id="KW-1185">Reference proteome</keyword>
<protein>
    <submittedName>
        <fullName evidence="7">TetR/AcrR family transcriptional regulator</fullName>
    </submittedName>
</protein>
<keyword evidence="3 5" id="KW-0238">DNA-binding</keyword>
<evidence type="ECO:0000256" key="5">
    <source>
        <dbReference type="PROSITE-ProRule" id="PRU00335"/>
    </source>
</evidence>
<evidence type="ECO:0000259" key="6">
    <source>
        <dbReference type="PROSITE" id="PS50977"/>
    </source>
</evidence>
<dbReference type="PANTHER" id="PTHR43479:SF11">
    <property type="entry name" value="ACREF_ENVCD OPERON REPRESSOR-RELATED"/>
    <property type="match status" value="1"/>
</dbReference>
<dbReference type="Pfam" id="PF00440">
    <property type="entry name" value="TetR_N"/>
    <property type="match status" value="1"/>
</dbReference>
<dbReference type="PROSITE" id="PS50977">
    <property type="entry name" value="HTH_TETR_2"/>
    <property type="match status" value="1"/>
</dbReference>
<evidence type="ECO:0000313" key="7">
    <source>
        <dbReference type="EMBL" id="MFC4402715.1"/>
    </source>
</evidence>
<dbReference type="InterPro" id="IPR001647">
    <property type="entry name" value="HTH_TetR"/>
</dbReference>
<dbReference type="InterPro" id="IPR023772">
    <property type="entry name" value="DNA-bd_HTH_TetR-type_CS"/>
</dbReference>
<evidence type="ECO:0000256" key="2">
    <source>
        <dbReference type="ARBA" id="ARBA00023015"/>
    </source>
</evidence>
<keyword evidence="2" id="KW-0805">Transcription regulation</keyword>
<evidence type="ECO:0000256" key="3">
    <source>
        <dbReference type="ARBA" id="ARBA00023125"/>
    </source>
</evidence>
<dbReference type="InterPro" id="IPR050624">
    <property type="entry name" value="HTH-type_Tx_Regulator"/>
</dbReference>
<dbReference type="EMBL" id="JBHSDT010000004">
    <property type="protein sequence ID" value="MFC4402715.1"/>
    <property type="molecule type" value="Genomic_DNA"/>
</dbReference>